<proteinExistence type="predicted"/>
<organism evidence="2 3">
    <name type="scientific">Taylorella equigenitalis (strain MCE9)</name>
    <dbReference type="NCBI Taxonomy" id="937774"/>
    <lineage>
        <taxon>Bacteria</taxon>
        <taxon>Pseudomonadati</taxon>
        <taxon>Pseudomonadota</taxon>
        <taxon>Betaproteobacteria</taxon>
        <taxon>Burkholderiales</taxon>
        <taxon>Alcaligenaceae</taxon>
        <taxon>Taylorella</taxon>
    </lineage>
</organism>
<accession>A0A654KGF5</accession>
<keyword evidence="1" id="KW-0732">Signal</keyword>
<dbReference type="EMBL" id="CP002456">
    <property type="protein sequence ID" value="ADU91445.1"/>
    <property type="molecule type" value="Genomic_DNA"/>
</dbReference>
<sequence length="372" mass="42209">MKKLLLLFSLFVACSGAYASEDDAIMFTVVDIYSNYTRVIEEKNKDFASEKIDPRWGDLRKFMNEELRELFDAAKLHDAGIKETDLSSPKYCLNPMWGIYGEWQDLEPSEVAYASKHGSATATFLQFKNDPSSRKTVEFKLICPLKSNSGCGGKKYCLVKDFINEHGQSLKEALKKSECGEQLRKSKEKTNPNNKELKGINKFIKGKEVINSIYEPSISAFSSKSKGDDAVLNPTVFIWGDLMANASESLQKKLEEAIAHDEVIIEKSDPSLPLPDKELCYLRTSQWSLYGKQEVVDPSTPTIKWGDSFFEVEFLANKSDERTRRYVNFYMDCNDDTCKVLDIIDSDGSSYDTFLSECITKYNSFSNGCIRK</sequence>
<dbReference type="AlphaFoldDB" id="A0A654KGF5"/>
<feature type="signal peptide" evidence="1">
    <location>
        <begin position="1"/>
        <end position="19"/>
    </location>
</feature>
<dbReference type="KEGG" id="teq:TEQUI_0503"/>
<reference evidence="2 3" key="1">
    <citation type="journal article" date="2011" name="J. Bacteriol.">
        <title>Genome sequence of Taylorella equigenitalis MCE9, the causative agent of contagious equine metritis.</title>
        <authorList>
            <person name="Hebert L."/>
            <person name="Moumen B."/>
            <person name="Duquesne F."/>
            <person name="Breuil M.F."/>
            <person name="Laugier C."/>
            <person name="Batto J.M."/>
            <person name="Renault P."/>
            <person name="Petry S."/>
        </authorList>
    </citation>
    <scope>NUCLEOTIDE SEQUENCE [LARGE SCALE GENOMIC DNA]</scope>
    <source>
        <strain evidence="2 3">MCE9</strain>
    </source>
</reference>
<feature type="chain" id="PRO_5024999217" evidence="1">
    <location>
        <begin position="20"/>
        <end position="372"/>
    </location>
</feature>
<evidence type="ECO:0000256" key="1">
    <source>
        <dbReference type="SAM" id="SignalP"/>
    </source>
</evidence>
<evidence type="ECO:0000313" key="3">
    <source>
        <dbReference type="Proteomes" id="UP000007472"/>
    </source>
</evidence>
<protein>
    <submittedName>
        <fullName evidence="2">Uncharacterized protein</fullName>
    </submittedName>
</protein>
<evidence type="ECO:0000313" key="2">
    <source>
        <dbReference type="EMBL" id="ADU91445.1"/>
    </source>
</evidence>
<dbReference type="Proteomes" id="UP000007472">
    <property type="component" value="Chromosome"/>
</dbReference>
<gene>
    <name evidence="2" type="ordered locus">TEQUI_0503</name>
</gene>
<name>A0A654KGF5_TAYEM</name>